<sequence>MPANSAWIIDITEENFETEVIKQSEQTPIVIDFWAPWCGPCQQLAPLLEKMVEEFQGKIRLAKINIDEQQGLAAAFQVQSIPTVVAFLNGQPVDHFQGILPEESLREWITRLVPSPVEMLLQEGQILEESDPAAAEAKYREAADLDPQNDVIKLRMGAVLAKQSRFDECSQIIQELEKRGFLEPEAEQLKSQLELQAAADEAGGAEAARAALEADPENPDLKIALADALAISNKHEEALEICLSIIEQDKAGAGVEAKATMLRIFDLLGPQSALTSTYRRKLATLLY</sequence>
<dbReference type="PRINTS" id="PR00421">
    <property type="entry name" value="THIOREDOXIN"/>
</dbReference>
<comment type="similarity">
    <text evidence="1">Belongs to the thioredoxin family.</text>
</comment>
<dbReference type="NCBIfam" id="TIGR01068">
    <property type="entry name" value="thioredoxin"/>
    <property type="match status" value="1"/>
</dbReference>
<evidence type="ECO:0000256" key="5">
    <source>
        <dbReference type="ARBA" id="ARBA00023284"/>
    </source>
</evidence>
<keyword evidence="2" id="KW-0813">Transport</keyword>
<name>A0A517RBD6_9PLAN</name>
<dbReference type="PANTHER" id="PTHR45663:SF11">
    <property type="entry name" value="GEO12009P1"/>
    <property type="match status" value="1"/>
</dbReference>
<dbReference type="OrthoDB" id="9790390at2"/>
<dbReference type="FunFam" id="3.40.30.10:FF:000001">
    <property type="entry name" value="Thioredoxin"/>
    <property type="match status" value="1"/>
</dbReference>
<keyword evidence="5" id="KW-0676">Redox-active center</keyword>
<dbReference type="Gene3D" id="3.40.30.10">
    <property type="entry name" value="Glutaredoxin"/>
    <property type="match status" value="1"/>
</dbReference>
<evidence type="ECO:0000256" key="2">
    <source>
        <dbReference type="ARBA" id="ARBA00022448"/>
    </source>
</evidence>
<dbReference type="PROSITE" id="PS51352">
    <property type="entry name" value="THIOREDOXIN_2"/>
    <property type="match status" value="1"/>
</dbReference>
<dbReference type="GO" id="GO:0015035">
    <property type="term" value="F:protein-disulfide reductase activity"/>
    <property type="evidence" value="ECO:0007669"/>
    <property type="project" value="UniProtKB-UniRule"/>
</dbReference>
<feature type="domain" description="Thioredoxin" evidence="7">
    <location>
        <begin position="1"/>
        <end position="114"/>
    </location>
</feature>
<dbReference type="EMBL" id="CP036269">
    <property type="protein sequence ID" value="QDT41191.1"/>
    <property type="molecule type" value="Genomic_DNA"/>
</dbReference>
<proteinExistence type="inferred from homology"/>
<dbReference type="Pfam" id="PF14561">
    <property type="entry name" value="TPR_20"/>
    <property type="match status" value="1"/>
</dbReference>
<dbReference type="InterPro" id="IPR036249">
    <property type="entry name" value="Thioredoxin-like_sf"/>
</dbReference>
<evidence type="ECO:0000259" key="7">
    <source>
        <dbReference type="PROSITE" id="PS51352"/>
    </source>
</evidence>
<evidence type="ECO:0000313" key="9">
    <source>
        <dbReference type="Proteomes" id="UP000317171"/>
    </source>
</evidence>
<dbReference type="PROSITE" id="PS00194">
    <property type="entry name" value="THIOREDOXIN_1"/>
    <property type="match status" value="1"/>
</dbReference>
<dbReference type="RefSeq" id="WP_145212391.1">
    <property type="nucleotide sequence ID" value="NZ_CP036269.1"/>
</dbReference>
<dbReference type="CDD" id="cd02956">
    <property type="entry name" value="ybbN"/>
    <property type="match status" value="1"/>
</dbReference>
<reference evidence="8 9" key="1">
    <citation type="submission" date="2019-02" db="EMBL/GenBank/DDBJ databases">
        <title>Deep-cultivation of Planctomycetes and their phenomic and genomic characterization uncovers novel biology.</title>
        <authorList>
            <person name="Wiegand S."/>
            <person name="Jogler M."/>
            <person name="Boedeker C."/>
            <person name="Pinto D."/>
            <person name="Vollmers J."/>
            <person name="Rivas-Marin E."/>
            <person name="Kohn T."/>
            <person name="Peeters S.H."/>
            <person name="Heuer A."/>
            <person name="Rast P."/>
            <person name="Oberbeckmann S."/>
            <person name="Bunk B."/>
            <person name="Jeske O."/>
            <person name="Meyerdierks A."/>
            <person name="Storesund J.E."/>
            <person name="Kallscheuer N."/>
            <person name="Luecker S."/>
            <person name="Lage O.M."/>
            <person name="Pohl T."/>
            <person name="Merkel B.J."/>
            <person name="Hornburger P."/>
            <person name="Mueller R.-W."/>
            <person name="Bruemmer F."/>
            <person name="Labrenz M."/>
            <person name="Spormann A.M."/>
            <person name="Op den Camp H."/>
            <person name="Overmann J."/>
            <person name="Amann R."/>
            <person name="Jetten M.S.M."/>
            <person name="Mascher T."/>
            <person name="Medema M.H."/>
            <person name="Devos D.P."/>
            <person name="Kaster A.-K."/>
            <person name="Ovreas L."/>
            <person name="Rohde M."/>
            <person name="Galperin M.Y."/>
            <person name="Jogler C."/>
        </authorList>
    </citation>
    <scope>NUCLEOTIDE SEQUENCE [LARGE SCALE GENOMIC DNA]</scope>
    <source>
        <strain evidence="8 9">Pan241w</strain>
    </source>
</reference>
<dbReference type="Proteomes" id="UP000317171">
    <property type="component" value="Chromosome"/>
</dbReference>
<dbReference type="InterPro" id="IPR013766">
    <property type="entry name" value="Thioredoxin_domain"/>
</dbReference>
<dbReference type="Pfam" id="PF14559">
    <property type="entry name" value="TPR_19"/>
    <property type="match status" value="1"/>
</dbReference>
<dbReference type="InterPro" id="IPR011990">
    <property type="entry name" value="TPR-like_helical_dom_sf"/>
</dbReference>
<protein>
    <recommendedName>
        <fullName evidence="6">Thioredoxin</fullName>
    </recommendedName>
</protein>
<dbReference type="SUPFAM" id="SSF52833">
    <property type="entry name" value="Thioredoxin-like"/>
    <property type="match status" value="1"/>
</dbReference>
<evidence type="ECO:0000256" key="1">
    <source>
        <dbReference type="ARBA" id="ARBA00008987"/>
    </source>
</evidence>
<dbReference type="PANTHER" id="PTHR45663">
    <property type="entry name" value="GEO12009P1"/>
    <property type="match status" value="1"/>
</dbReference>
<dbReference type="KEGG" id="gaz:Pan241w_12510"/>
<dbReference type="Pfam" id="PF00085">
    <property type="entry name" value="Thioredoxin"/>
    <property type="match status" value="1"/>
</dbReference>
<gene>
    <name evidence="8" type="ORF">Pan241w_12510</name>
</gene>
<organism evidence="8 9">
    <name type="scientific">Gimesia alba</name>
    <dbReference type="NCBI Taxonomy" id="2527973"/>
    <lineage>
        <taxon>Bacteria</taxon>
        <taxon>Pseudomonadati</taxon>
        <taxon>Planctomycetota</taxon>
        <taxon>Planctomycetia</taxon>
        <taxon>Planctomycetales</taxon>
        <taxon>Planctomycetaceae</taxon>
        <taxon>Gimesia</taxon>
    </lineage>
</organism>
<keyword evidence="3" id="KW-0249">Electron transport</keyword>
<evidence type="ECO:0000256" key="4">
    <source>
        <dbReference type="ARBA" id="ARBA00023157"/>
    </source>
</evidence>
<dbReference type="InterPro" id="IPR017937">
    <property type="entry name" value="Thioredoxin_CS"/>
</dbReference>
<evidence type="ECO:0000313" key="8">
    <source>
        <dbReference type="EMBL" id="QDT41191.1"/>
    </source>
</evidence>
<keyword evidence="9" id="KW-1185">Reference proteome</keyword>
<dbReference type="InterPro" id="IPR005746">
    <property type="entry name" value="Thioredoxin"/>
</dbReference>
<accession>A0A517RBD6</accession>
<evidence type="ECO:0000256" key="3">
    <source>
        <dbReference type="ARBA" id="ARBA00022982"/>
    </source>
</evidence>
<keyword evidence="4" id="KW-1015">Disulfide bond</keyword>
<dbReference type="AlphaFoldDB" id="A0A517RBD6"/>
<dbReference type="GO" id="GO:0006950">
    <property type="term" value="P:response to stress"/>
    <property type="evidence" value="ECO:0007669"/>
    <property type="project" value="UniProtKB-ARBA"/>
</dbReference>
<dbReference type="GO" id="GO:0045454">
    <property type="term" value="P:cell redox homeostasis"/>
    <property type="evidence" value="ECO:0007669"/>
    <property type="project" value="TreeGrafter"/>
</dbReference>
<evidence type="ECO:0000256" key="6">
    <source>
        <dbReference type="NCBIfam" id="TIGR01068"/>
    </source>
</evidence>
<dbReference type="SUPFAM" id="SSF48452">
    <property type="entry name" value="TPR-like"/>
    <property type="match status" value="1"/>
</dbReference>
<dbReference type="GO" id="GO:0005829">
    <property type="term" value="C:cytosol"/>
    <property type="evidence" value="ECO:0007669"/>
    <property type="project" value="TreeGrafter"/>
</dbReference>
<dbReference type="Gene3D" id="1.25.40.10">
    <property type="entry name" value="Tetratricopeptide repeat domain"/>
    <property type="match status" value="2"/>
</dbReference>